<dbReference type="EMBL" id="JBHTBH010000001">
    <property type="protein sequence ID" value="MFC7326954.1"/>
    <property type="molecule type" value="Genomic_DNA"/>
</dbReference>
<evidence type="ECO:0000313" key="5">
    <source>
        <dbReference type="Proteomes" id="UP001596540"/>
    </source>
</evidence>
<dbReference type="InterPro" id="IPR049449">
    <property type="entry name" value="TesB_ACOT8-like_N"/>
</dbReference>
<dbReference type="InterPro" id="IPR029069">
    <property type="entry name" value="HotDog_dom_sf"/>
</dbReference>
<dbReference type="Gene3D" id="2.40.160.210">
    <property type="entry name" value="Acyl-CoA thioesterase, double hotdog domain"/>
    <property type="match status" value="1"/>
</dbReference>
<comment type="caution">
    <text evidence="4">The sequence shown here is derived from an EMBL/GenBank/DDBJ whole genome shotgun (WGS) entry which is preliminary data.</text>
</comment>
<evidence type="ECO:0000259" key="3">
    <source>
        <dbReference type="Pfam" id="PF20789"/>
    </source>
</evidence>
<proteinExistence type="predicted"/>
<feature type="region of interest" description="Disordered" evidence="1">
    <location>
        <begin position="1"/>
        <end position="26"/>
    </location>
</feature>
<dbReference type="InterPro" id="IPR049450">
    <property type="entry name" value="ACOT8-like_C"/>
</dbReference>
<evidence type="ECO:0000259" key="2">
    <source>
        <dbReference type="Pfam" id="PF13622"/>
    </source>
</evidence>
<keyword evidence="5" id="KW-1185">Reference proteome</keyword>
<dbReference type="InterPro" id="IPR042171">
    <property type="entry name" value="Acyl-CoA_hotdog"/>
</dbReference>
<feature type="domain" description="Acyl-CoA thioesterase-like N-terminal HotDog" evidence="2">
    <location>
        <begin position="34"/>
        <end position="110"/>
    </location>
</feature>
<dbReference type="Pfam" id="PF20789">
    <property type="entry name" value="4HBT_3C"/>
    <property type="match status" value="1"/>
</dbReference>
<dbReference type="PANTHER" id="PTHR38110:SF1">
    <property type="entry name" value="THIOESTERASE DOMAIN-CONTAINING PROTEIN"/>
    <property type="match status" value="1"/>
</dbReference>
<accession>A0ABW2KAA4</accession>
<feature type="region of interest" description="Disordered" evidence="1">
    <location>
        <begin position="173"/>
        <end position="194"/>
    </location>
</feature>
<dbReference type="SUPFAM" id="SSF54637">
    <property type="entry name" value="Thioesterase/thiol ester dehydrase-isomerase"/>
    <property type="match status" value="2"/>
</dbReference>
<reference evidence="5" key="1">
    <citation type="journal article" date="2019" name="Int. J. Syst. Evol. Microbiol.">
        <title>The Global Catalogue of Microorganisms (GCM) 10K type strain sequencing project: providing services to taxonomists for standard genome sequencing and annotation.</title>
        <authorList>
            <consortium name="The Broad Institute Genomics Platform"/>
            <consortium name="The Broad Institute Genome Sequencing Center for Infectious Disease"/>
            <person name="Wu L."/>
            <person name="Ma J."/>
        </authorList>
    </citation>
    <scope>NUCLEOTIDE SEQUENCE [LARGE SCALE GENOMIC DNA]</scope>
    <source>
        <strain evidence="5">CGMCC 4.7382</strain>
    </source>
</reference>
<dbReference type="PANTHER" id="PTHR38110">
    <property type="entry name" value="CHROMOSOME 23, WHOLE GENOME SHOTGUN SEQUENCE"/>
    <property type="match status" value="1"/>
</dbReference>
<sequence>MSRFDDATSVTKSADAPDGPGTGRYSADLDPGYLIGTAINGGYLMAVLQRAALAESGHPHPVSSSYHFLRPATAGPADVEVTVLKHGRTVTTSQVLLRQDGRPLVTGLITSATLDPAAGPAYGAPAPAIPPIERCRAFDPRQSRDTIGGFADRVELNFAPESHRALSATLAADAPRDEPPGTAELHGHVGPAATDGAPADPVAFVPLAVDALPPIVAVLQPWRWAPTVELTWHLRALPHPGPLAFRSRADLVSDGWFDETVDLWDIKGRLVAQSRQLARVGR</sequence>
<organism evidence="4 5">
    <name type="scientific">Marinactinospora rubrisoli</name>
    <dbReference type="NCBI Taxonomy" id="2715399"/>
    <lineage>
        <taxon>Bacteria</taxon>
        <taxon>Bacillati</taxon>
        <taxon>Actinomycetota</taxon>
        <taxon>Actinomycetes</taxon>
        <taxon>Streptosporangiales</taxon>
        <taxon>Nocardiopsidaceae</taxon>
        <taxon>Marinactinospora</taxon>
    </lineage>
</organism>
<name>A0ABW2KAA4_9ACTN</name>
<dbReference type="Pfam" id="PF13622">
    <property type="entry name" value="4HBT_3"/>
    <property type="match status" value="1"/>
</dbReference>
<evidence type="ECO:0000313" key="4">
    <source>
        <dbReference type="EMBL" id="MFC7326954.1"/>
    </source>
</evidence>
<dbReference type="InterPro" id="IPR052389">
    <property type="entry name" value="Sec_Metab_Biosynth-Assoc"/>
</dbReference>
<protein>
    <submittedName>
        <fullName evidence="4">Thioesterase family protein</fullName>
    </submittedName>
</protein>
<dbReference type="RefSeq" id="WP_379868954.1">
    <property type="nucleotide sequence ID" value="NZ_JBHTBH010000001.1"/>
</dbReference>
<dbReference type="Proteomes" id="UP001596540">
    <property type="component" value="Unassembled WGS sequence"/>
</dbReference>
<evidence type="ECO:0000256" key="1">
    <source>
        <dbReference type="SAM" id="MobiDB-lite"/>
    </source>
</evidence>
<gene>
    <name evidence="4" type="ORF">ACFQRF_04295</name>
</gene>
<feature type="domain" description="Acyl-CoA thioesterase-like C-terminal" evidence="3">
    <location>
        <begin position="146"/>
        <end position="280"/>
    </location>
</feature>